<dbReference type="RefSeq" id="YP_010657631.1">
    <property type="nucleotide sequence ID" value="NC_070848.1"/>
</dbReference>
<sequence length="66" mass="8058">MQVRKIKAKERNNGMRYCTFCKPSKVDAIWRDWRMNFACEEHKHLLDNQQDNGNYSEADYQTWMNL</sequence>
<name>A0AAE9BPI5_9CAUD</name>
<proteinExistence type="predicted"/>
<dbReference type="KEGG" id="vg:77933550"/>
<evidence type="ECO:0000313" key="2">
    <source>
        <dbReference type="Proteomes" id="UP000828026"/>
    </source>
</evidence>
<dbReference type="GeneID" id="77933550"/>
<keyword evidence="2" id="KW-1185">Reference proteome</keyword>
<evidence type="ECO:0000313" key="1">
    <source>
        <dbReference type="EMBL" id="UAW01196.1"/>
    </source>
</evidence>
<dbReference type="Proteomes" id="UP000828026">
    <property type="component" value="Segment"/>
</dbReference>
<protein>
    <submittedName>
        <fullName evidence="1">Uncharacterized protein</fullName>
    </submittedName>
</protein>
<accession>A0AAE9BPI5</accession>
<organism evidence="1 2">
    <name type="scientific">Vibrio phage BUCT194</name>
    <dbReference type="NCBI Taxonomy" id="2859072"/>
    <lineage>
        <taxon>Viruses</taxon>
        <taxon>Duplodnaviria</taxon>
        <taxon>Heunggongvirae</taxon>
        <taxon>Uroviricota</taxon>
        <taxon>Caudoviricetes</taxon>
        <taxon>Schitoviridae</taxon>
        <taxon>Varunavirus</taxon>
        <taxon>Varunavirus BUCT194</taxon>
    </lineage>
</organism>
<dbReference type="EMBL" id="MZ447858">
    <property type="protein sequence ID" value="UAW01196.1"/>
    <property type="molecule type" value="Genomic_DNA"/>
</dbReference>
<reference evidence="1 2" key="1">
    <citation type="submission" date="2021-06" db="EMBL/GenBank/DDBJ databases">
        <authorList>
            <person name="Chen R."/>
            <person name="Qin H."/>
            <person name="He S."/>
            <person name="Han P."/>
            <person name="Xu F."/>
            <person name="Sun H."/>
            <person name="Fan H."/>
            <person name="Tong Y."/>
        </authorList>
    </citation>
    <scope>NUCLEOTIDE SEQUENCE [LARGE SCALE GENOMIC DNA]</scope>
</reference>